<dbReference type="Proteomes" id="UP000050700">
    <property type="component" value="Unassembled WGS sequence"/>
</dbReference>
<evidence type="ECO:0000313" key="1">
    <source>
        <dbReference type="EMBL" id="KIS35006.1"/>
    </source>
</evidence>
<dbReference type="RefSeq" id="WP_005651748.1">
    <property type="nucleotide sequence ID" value="NZ_AP018778.1"/>
</dbReference>
<organism evidence="1 2">
    <name type="scientific">Haemophilus influenzae</name>
    <dbReference type="NCBI Taxonomy" id="727"/>
    <lineage>
        <taxon>Bacteria</taxon>
        <taxon>Pseudomonadati</taxon>
        <taxon>Pseudomonadota</taxon>
        <taxon>Gammaproteobacteria</taxon>
        <taxon>Pasteurellales</taxon>
        <taxon>Pasteurellaceae</taxon>
        <taxon>Haemophilus</taxon>
    </lineage>
</organism>
<name>A0A0D0H0N7_HAEIF</name>
<accession>A0A0D0H0N7</accession>
<evidence type="ECO:0000313" key="2">
    <source>
        <dbReference type="Proteomes" id="UP000050700"/>
    </source>
</evidence>
<comment type="caution">
    <text evidence="1">The sequence shown here is derived from an EMBL/GenBank/DDBJ whole genome shotgun (WGS) entry which is preliminary data.</text>
</comment>
<protein>
    <submittedName>
        <fullName evidence="1">Uncharacterized protein</fullName>
    </submittedName>
</protein>
<dbReference type="PATRIC" id="fig|727.564.peg.746"/>
<sequence>MKNFVFISVVMLCLVGCSSQSEQHSHAVYDMKTVQEYNARVISGNTVTQTQKDKITQQIDTSLKLNQSDNKVKTRTRRVLPVLPVTPSVGYHYNYHYFR</sequence>
<dbReference type="AlphaFoldDB" id="A0A0D0H0N7"/>
<proteinExistence type="predicted"/>
<reference evidence="1 2" key="1">
    <citation type="submission" date="2014-05" db="EMBL/GenBank/DDBJ databases">
        <title>Methylome analysis of the phasevarions of Haemophilus influenzae.</title>
        <authorList>
            <person name="Atack J.M."/>
            <person name="Fox K.L."/>
            <person name="Power P.M."/>
            <person name="Clark T."/>
            <person name="Jurcisek J."/>
            <person name="Korlach J."/>
            <person name="Bakaletz L.O."/>
            <person name="Jennings M.P."/>
        </authorList>
    </citation>
    <scope>NUCLEOTIDE SEQUENCE [LARGE SCALE GENOMIC DNA]</scope>
    <source>
        <strain evidence="1 2">1209</strain>
    </source>
</reference>
<gene>
    <name evidence="1" type="ORF">NTHI1209_00609</name>
</gene>
<dbReference type="EMBL" id="JMQP01000002">
    <property type="protein sequence ID" value="KIS35006.1"/>
    <property type="molecule type" value="Genomic_DNA"/>
</dbReference>